<sequence>MNHFAYKNGVLCAEDVPLSRIAKDVGTPVYIYSAATLTRHYHAFSDAAAGFEHLVAYSVKANSNLAVLHLLAKLGSGADVVSGGELERALRAGIVPEKIVFSGVGKTKNEMRAALQ</sequence>
<evidence type="ECO:0000313" key="4">
    <source>
        <dbReference type="EMBL" id="HHL42091.1"/>
    </source>
</evidence>
<dbReference type="InterPro" id="IPR022644">
    <property type="entry name" value="De-COase2_N"/>
</dbReference>
<dbReference type="Pfam" id="PF02784">
    <property type="entry name" value="Orn_Arg_deC_N"/>
    <property type="match status" value="1"/>
</dbReference>
<name>A0A7C5LZS2_9PROT</name>
<comment type="cofactor">
    <cofactor evidence="1">
        <name>pyridoxal 5'-phosphate</name>
        <dbReference type="ChEBI" id="CHEBI:597326"/>
    </cofactor>
</comment>
<dbReference type="GO" id="GO:0009089">
    <property type="term" value="P:lysine biosynthetic process via diaminopimelate"/>
    <property type="evidence" value="ECO:0007669"/>
    <property type="project" value="TreeGrafter"/>
</dbReference>
<dbReference type="SUPFAM" id="SSF51419">
    <property type="entry name" value="PLP-binding barrel"/>
    <property type="match status" value="1"/>
</dbReference>
<proteinExistence type="predicted"/>
<organism evidence="4">
    <name type="scientific">Hellea balneolensis</name>
    <dbReference type="NCBI Taxonomy" id="287478"/>
    <lineage>
        <taxon>Bacteria</taxon>
        <taxon>Pseudomonadati</taxon>
        <taxon>Pseudomonadota</taxon>
        <taxon>Alphaproteobacteria</taxon>
        <taxon>Maricaulales</taxon>
        <taxon>Robiginitomaculaceae</taxon>
        <taxon>Hellea</taxon>
    </lineage>
</organism>
<dbReference type="Proteomes" id="UP000885830">
    <property type="component" value="Unassembled WGS sequence"/>
</dbReference>
<accession>A0A7C5LZS2</accession>
<dbReference type="EMBL" id="DRMJ01000030">
    <property type="protein sequence ID" value="HHL42091.1"/>
    <property type="molecule type" value="Genomic_DNA"/>
</dbReference>
<dbReference type="PRINTS" id="PR01179">
    <property type="entry name" value="ODADCRBXLASE"/>
</dbReference>
<dbReference type="AlphaFoldDB" id="A0A7C5LZS2"/>
<dbReference type="GO" id="GO:0008836">
    <property type="term" value="F:diaminopimelate decarboxylase activity"/>
    <property type="evidence" value="ECO:0007669"/>
    <property type="project" value="TreeGrafter"/>
</dbReference>
<dbReference type="Gene3D" id="2.40.37.10">
    <property type="entry name" value="Lyase, Ornithine Decarboxylase, Chain A, domain 1"/>
    <property type="match status" value="1"/>
</dbReference>
<feature type="non-terminal residue" evidence="4">
    <location>
        <position position="116"/>
    </location>
</feature>
<evidence type="ECO:0000256" key="1">
    <source>
        <dbReference type="ARBA" id="ARBA00001933"/>
    </source>
</evidence>
<gene>
    <name evidence="4" type="ORF">ENJ42_00605</name>
</gene>
<dbReference type="InterPro" id="IPR000183">
    <property type="entry name" value="Orn/DAP/Arg_de-COase"/>
</dbReference>
<dbReference type="InterPro" id="IPR009006">
    <property type="entry name" value="Ala_racemase/Decarboxylase_C"/>
</dbReference>
<keyword evidence="2" id="KW-0663">Pyridoxal phosphate</keyword>
<dbReference type="PANTHER" id="PTHR43727">
    <property type="entry name" value="DIAMINOPIMELATE DECARBOXYLASE"/>
    <property type="match status" value="1"/>
</dbReference>
<dbReference type="Gene3D" id="3.20.20.10">
    <property type="entry name" value="Alanine racemase"/>
    <property type="match status" value="1"/>
</dbReference>
<dbReference type="PANTHER" id="PTHR43727:SF2">
    <property type="entry name" value="GROUP IV DECARBOXYLASE"/>
    <property type="match status" value="1"/>
</dbReference>
<evidence type="ECO:0000259" key="3">
    <source>
        <dbReference type="Pfam" id="PF02784"/>
    </source>
</evidence>
<reference evidence="4" key="1">
    <citation type="journal article" date="2020" name="mSystems">
        <title>Genome- and Community-Level Interaction Insights into Carbon Utilization and Element Cycling Functions of Hydrothermarchaeota in Hydrothermal Sediment.</title>
        <authorList>
            <person name="Zhou Z."/>
            <person name="Liu Y."/>
            <person name="Xu W."/>
            <person name="Pan J."/>
            <person name="Luo Z.H."/>
            <person name="Li M."/>
        </authorList>
    </citation>
    <scope>NUCLEOTIDE SEQUENCE [LARGE SCALE GENOMIC DNA]</scope>
    <source>
        <strain evidence="4">HyVt-485</strain>
    </source>
</reference>
<evidence type="ECO:0000256" key="2">
    <source>
        <dbReference type="ARBA" id="ARBA00022898"/>
    </source>
</evidence>
<comment type="caution">
    <text evidence="4">The sequence shown here is derived from an EMBL/GenBank/DDBJ whole genome shotgun (WGS) entry which is preliminary data.</text>
</comment>
<protein>
    <submittedName>
        <fullName evidence="4">Diaminopimelate decarboxylase</fullName>
    </submittedName>
</protein>
<dbReference type="InterPro" id="IPR029066">
    <property type="entry name" value="PLP-binding_barrel"/>
</dbReference>
<feature type="domain" description="Orn/DAP/Arg decarboxylase 2 N-terminal" evidence="3">
    <location>
        <begin position="36"/>
        <end position="116"/>
    </location>
</feature>